<dbReference type="EMBL" id="CAKXYY010000001">
    <property type="protein sequence ID" value="CAH2350013.1"/>
    <property type="molecule type" value="Genomic_DNA"/>
</dbReference>
<proteinExistence type="predicted"/>
<dbReference type="Pfam" id="PF00004">
    <property type="entry name" value="AAA"/>
    <property type="match status" value="1"/>
</dbReference>
<dbReference type="InterPro" id="IPR003593">
    <property type="entry name" value="AAA+_ATPase"/>
</dbReference>
<dbReference type="InterPro" id="IPR003959">
    <property type="entry name" value="ATPase_AAA_core"/>
</dbReference>
<evidence type="ECO:0000256" key="1">
    <source>
        <dbReference type="SAM" id="MobiDB-lite"/>
    </source>
</evidence>
<feature type="region of interest" description="Disordered" evidence="1">
    <location>
        <begin position="707"/>
        <end position="726"/>
    </location>
</feature>
<dbReference type="Proteomes" id="UP000837801">
    <property type="component" value="Unassembled WGS sequence"/>
</dbReference>
<dbReference type="GO" id="GO:0005634">
    <property type="term" value="C:nucleus"/>
    <property type="evidence" value="ECO:0007669"/>
    <property type="project" value="TreeGrafter"/>
</dbReference>
<dbReference type="OrthoDB" id="2195431at2759"/>
<dbReference type="GO" id="GO:0003677">
    <property type="term" value="F:DNA binding"/>
    <property type="evidence" value="ECO:0007669"/>
    <property type="project" value="TreeGrafter"/>
</dbReference>
<dbReference type="SMART" id="SM00382">
    <property type="entry name" value="AAA"/>
    <property type="match status" value="1"/>
</dbReference>
<dbReference type="SUPFAM" id="SSF52540">
    <property type="entry name" value="P-loop containing nucleoside triphosphate hydrolases"/>
    <property type="match status" value="1"/>
</dbReference>
<evidence type="ECO:0000313" key="3">
    <source>
        <dbReference type="EMBL" id="CAH2350013.1"/>
    </source>
</evidence>
<dbReference type="GO" id="GO:0005524">
    <property type="term" value="F:ATP binding"/>
    <property type="evidence" value="ECO:0007669"/>
    <property type="project" value="InterPro"/>
</dbReference>
<keyword evidence="4" id="KW-1185">Reference proteome</keyword>
<evidence type="ECO:0000313" key="4">
    <source>
        <dbReference type="Proteomes" id="UP000837801"/>
    </source>
</evidence>
<dbReference type="Gene3D" id="1.10.8.60">
    <property type="match status" value="1"/>
</dbReference>
<dbReference type="InterPro" id="IPR027417">
    <property type="entry name" value="P-loop_NTPase"/>
</dbReference>
<dbReference type="PANTHER" id="PTHR23389">
    <property type="entry name" value="CHROMOSOME TRANSMISSION FIDELITY FACTOR 18"/>
    <property type="match status" value="1"/>
</dbReference>
<sequence length="799" mass="89050">MSIIEPSLPEGFFTQSSLFQNSENESISSVDHLVDTTNPLANSKNAILFDGSTISLRPKKRKEAAELDQISVSTGESLNLIDIDGLYAKVELKRAIKSSNKIISSSASKRNGNGEGETAGLWTDKYRPKTFMEVCSAGNDKSYRLILHWLRKWSTLVFKEELPQNDNVDHLGRPLKKILLINGPVGMGKTTVAHLLATQLGYSVQELNAANSMDPSLGSTHGGSALKTKVVNALTSNSLTSNGKPTCLVIDEIDSAINSAEIIKVLTDLVHLDSRNRASAISANSKDKKKPFQLNRPIICIANDIYQSASSGTNSSFSSHYSIDKLRPHCEIITFRKPIATQRGGSGGNGLRTVKEFLMQINKWEKMGLNFRDINEIVEVCEGDIRSCINFLQFNSGGKVYDAVIEEEKSQNDTESYVSNSLKDTQLSWFAIVTLLFKRNQSLSKDENFGNLLNLFTNGGGKASTSANNVIDKVIKGCFNKYLDAVATQDDSAVKPAQLSDWLWFYDQMDHSGSGSSSTLLGNYSSAVYLKIWSMFSDINSARFSASNKTLVPSGIDFESFELSRSNKFAMKRIIDNFPVQLRISIGNGIESSNTIPGIFLPYLDKMMTPIHSTNHNSNQNIDHEKIAQIIKDFQFQLENHKDLDSGEIKLQFSPEFDTITNFNTELSPQPLATLTKLVQLKRKWLFPLLKLELDRLDSLRKRKHVTLASRNKSEEPENKADLKSKRSRLTNSADFFKARYDNLATQTSGSLENEKTTVNSNNSGTSHIWVKYHEGFSNAVRINVGWDDLWLPPHEYVE</sequence>
<dbReference type="Gene3D" id="3.40.50.300">
    <property type="entry name" value="P-loop containing nucleotide triphosphate hydrolases"/>
    <property type="match status" value="1"/>
</dbReference>
<reference evidence="3" key="1">
    <citation type="submission" date="2022-03" db="EMBL/GenBank/DDBJ databases">
        <authorList>
            <person name="Legras J.-L."/>
            <person name="Devillers H."/>
            <person name="Grondin C."/>
        </authorList>
    </citation>
    <scope>NUCLEOTIDE SEQUENCE</scope>
    <source>
        <strain evidence="3">CLIB 1423</strain>
    </source>
</reference>
<gene>
    <name evidence="3" type="ORF">CLIB1423_01S00452</name>
</gene>
<dbReference type="CDD" id="cd00009">
    <property type="entry name" value="AAA"/>
    <property type="match status" value="1"/>
</dbReference>
<organism evidence="3 4">
    <name type="scientific">[Candida] railenensis</name>
    <dbReference type="NCBI Taxonomy" id="45579"/>
    <lineage>
        <taxon>Eukaryota</taxon>
        <taxon>Fungi</taxon>
        <taxon>Dikarya</taxon>
        <taxon>Ascomycota</taxon>
        <taxon>Saccharomycotina</taxon>
        <taxon>Pichiomycetes</taxon>
        <taxon>Debaryomycetaceae</taxon>
        <taxon>Kurtzmaniella</taxon>
    </lineage>
</organism>
<name>A0A9P0QJ18_9ASCO</name>
<comment type="caution">
    <text evidence="3">The sequence shown here is derived from an EMBL/GenBank/DDBJ whole genome shotgun (WGS) entry which is preliminary data.</text>
</comment>
<protein>
    <submittedName>
        <fullName evidence="3">Chromosome transmission fidelity protein 18</fullName>
    </submittedName>
</protein>
<accession>A0A9P0QJ18</accession>
<feature type="compositionally biased region" description="Basic and acidic residues" evidence="1">
    <location>
        <begin position="712"/>
        <end position="725"/>
    </location>
</feature>
<dbReference type="AlphaFoldDB" id="A0A9P0QJ18"/>
<dbReference type="PANTHER" id="PTHR23389:SF3">
    <property type="entry name" value="CHROMOSOME TRANSMISSION FIDELITY PROTEIN 18 HOMOLOG"/>
    <property type="match status" value="1"/>
</dbReference>
<dbReference type="GO" id="GO:0016887">
    <property type="term" value="F:ATP hydrolysis activity"/>
    <property type="evidence" value="ECO:0007669"/>
    <property type="project" value="InterPro"/>
</dbReference>
<feature type="domain" description="AAA+ ATPase" evidence="2">
    <location>
        <begin position="175"/>
        <end position="345"/>
    </location>
</feature>
<evidence type="ECO:0000259" key="2">
    <source>
        <dbReference type="SMART" id="SM00382"/>
    </source>
</evidence>